<evidence type="ECO:0000313" key="2">
    <source>
        <dbReference type="Proteomes" id="UP001165405"/>
    </source>
</evidence>
<dbReference type="EMBL" id="JAKGSG010000034">
    <property type="protein sequence ID" value="MCF4121734.1"/>
    <property type="molecule type" value="Genomic_DNA"/>
</dbReference>
<gene>
    <name evidence="1" type="ORF">L1785_12145</name>
</gene>
<organism evidence="1 2">
    <name type="scientific">Antribacter soli</name>
    <dbReference type="NCBI Taxonomy" id="2910976"/>
    <lineage>
        <taxon>Bacteria</taxon>
        <taxon>Bacillati</taxon>
        <taxon>Actinomycetota</taxon>
        <taxon>Actinomycetes</taxon>
        <taxon>Micrococcales</taxon>
        <taxon>Promicromonosporaceae</taxon>
        <taxon>Antribacter</taxon>
    </lineage>
</organism>
<sequence>MTTENPTNAHTEAWSFVTSEGLRALLHRLSLDPAAWARDPEASALLEFCATRYAALARKHGQHPLDAATAAFGVLRAPATARARDPWALVTHAVRLTLAADERADALLCSAATARRLLSDAGLSRVVRLGDRTDHPAIGPHYTDATTEEAAGPGGLTPLQVRICVANAVELLCSLGWTRAVAELGVTHVCDRLATTCNPQRAYDALRRDVTLPRLLDIRPRTWTTLCRVLIGPGTSHPGGVLRRLLTGEPVRALLDDDALVAALLAARPAVVAA</sequence>
<name>A0AA41QGM3_9MICO</name>
<comment type="caution">
    <text evidence="1">The sequence shown here is derived from an EMBL/GenBank/DDBJ whole genome shotgun (WGS) entry which is preliminary data.</text>
</comment>
<proteinExistence type="predicted"/>
<dbReference type="AlphaFoldDB" id="A0AA41QGM3"/>
<keyword evidence="2" id="KW-1185">Reference proteome</keyword>
<protein>
    <submittedName>
        <fullName evidence="1">Uncharacterized protein</fullName>
    </submittedName>
</protein>
<evidence type="ECO:0000313" key="1">
    <source>
        <dbReference type="EMBL" id="MCF4121734.1"/>
    </source>
</evidence>
<dbReference type="RefSeq" id="WP_236089531.1">
    <property type="nucleotide sequence ID" value="NZ_JAKGSG010000034.1"/>
</dbReference>
<reference evidence="1" key="1">
    <citation type="submission" date="2022-01" db="EMBL/GenBank/DDBJ databases">
        <title>Antribacter sp. nov., isolated from Guizhou of China.</title>
        <authorList>
            <person name="Chengliang C."/>
            <person name="Ya Z."/>
        </authorList>
    </citation>
    <scope>NUCLEOTIDE SEQUENCE</scope>
    <source>
        <strain evidence="1">KLBMP 9083</strain>
    </source>
</reference>
<dbReference type="Proteomes" id="UP001165405">
    <property type="component" value="Unassembled WGS sequence"/>
</dbReference>
<accession>A0AA41QGM3</accession>